<protein>
    <submittedName>
        <fullName evidence="4">Hypoxanthine phosphoribosyltransferase</fullName>
    </submittedName>
</protein>
<comment type="catalytic activity">
    <reaction evidence="1">
        <text>GMP + diphosphate = guanine + 5-phospho-alpha-D-ribose 1-diphosphate</text>
        <dbReference type="Rhea" id="RHEA:25424"/>
        <dbReference type="ChEBI" id="CHEBI:16235"/>
        <dbReference type="ChEBI" id="CHEBI:33019"/>
        <dbReference type="ChEBI" id="CHEBI:58017"/>
        <dbReference type="ChEBI" id="CHEBI:58115"/>
        <dbReference type="EC" id="2.4.2.8"/>
    </reaction>
    <physiologicalReaction direction="right-to-left" evidence="1">
        <dbReference type="Rhea" id="RHEA:25426"/>
    </physiologicalReaction>
</comment>
<dbReference type="GO" id="GO:0006178">
    <property type="term" value="P:guanine salvage"/>
    <property type="evidence" value="ECO:0007669"/>
    <property type="project" value="TreeGrafter"/>
</dbReference>
<dbReference type="OrthoDB" id="9802824at2"/>
<dbReference type="GO" id="GO:0004422">
    <property type="term" value="F:hypoxanthine phosphoribosyltransferase activity"/>
    <property type="evidence" value="ECO:0007669"/>
    <property type="project" value="TreeGrafter"/>
</dbReference>
<keyword evidence="5" id="KW-1185">Reference proteome</keyword>
<feature type="domain" description="Phosphoribosyltransferase" evidence="3">
    <location>
        <begin position="25"/>
        <end position="161"/>
    </location>
</feature>
<organism evidence="4 5">
    <name type="scientific">Phenylobacterium parvum</name>
    <dbReference type="NCBI Taxonomy" id="2201350"/>
    <lineage>
        <taxon>Bacteria</taxon>
        <taxon>Pseudomonadati</taxon>
        <taxon>Pseudomonadota</taxon>
        <taxon>Alphaproteobacteria</taxon>
        <taxon>Caulobacterales</taxon>
        <taxon>Caulobacteraceae</taxon>
        <taxon>Phenylobacterium</taxon>
    </lineage>
</organism>
<dbReference type="CDD" id="cd06223">
    <property type="entry name" value="PRTases_typeI"/>
    <property type="match status" value="1"/>
</dbReference>
<dbReference type="InterPro" id="IPR050408">
    <property type="entry name" value="HGPRT"/>
</dbReference>
<dbReference type="Pfam" id="PF00156">
    <property type="entry name" value="Pribosyltran"/>
    <property type="match status" value="1"/>
</dbReference>
<dbReference type="GO" id="GO:0005829">
    <property type="term" value="C:cytosol"/>
    <property type="evidence" value="ECO:0007669"/>
    <property type="project" value="TreeGrafter"/>
</dbReference>
<evidence type="ECO:0000256" key="1">
    <source>
        <dbReference type="ARBA" id="ARBA00048811"/>
    </source>
</evidence>
<evidence type="ECO:0000259" key="3">
    <source>
        <dbReference type="Pfam" id="PF00156"/>
    </source>
</evidence>
<dbReference type="RefSeq" id="WP_110451252.1">
    <property type="nucleotide sequence ID" value="NZ_CP029479.1"/>
</dbReference>
<proteinExistence type="predicted"/>
<dbReference type="InterPro" id="IPR000836">
    <property type="entry name" value="PRTase_dom"/>
</dbReference>
<dbReference type="GO" id="GO:0032263">
    <property type="term" value="P:GMP salvage"/>
    <property type="evidence" value="ECO:0007669"/>
    <property type="project" value="TreeGrafter"/>
</dbReference>
<reference evidence="5" key="1">
    <citation type="submission" date="2018-05" db="EMBL/GenBank/DDBJ databases">
        <title>Genome sequencing of Phenylobacterium sp. HYN0004.</title>
        <authorList>
            <person name="Yi H."/>
            <person name="Baek C."/>
        </authorList>
    </citation>
    <scope>NUCLEOTIDE SEQUENCE [LARGE SCALE GENOMIC DNA]</scope>
    <source>
        <strain evidence="5">HYN0004</strain>
    </source>
</reference>
<keyword evidence="4" id="KW-0808">Transferase</keyword>
<dbReference type="AlphaFoldDB" id="A0A2Z3HWR1"/>
<evidence type="ECO:0000256" key="2">
    <source>
        <dbReference type="ARBA" id="ARBA00049402"/>
    </source>
</evidence>
<sequence length="178" mass="18915">MTEAAGPERLISETEVARAVNDLADRLAPRLSPDAVVVCLLTGGLWFAADLTRALAVRGRPLAFDALWLTAYGDKTRHSGITTVLAGLRRPVLGRQVLIVDDVLESGLSLEAARRLVQAAGASEVLTAVFALKPAPTPGRRPPDDFAWTAPDRFLVGYGMDAAGAHRTLPWIGALPQA</sequence>
<gene>
    <name evidence="4" type="ORF">HYN04_02160</name>
</gene>
<accession>A0A2Z3HWR1</accession>
<dbReference type="PANTHER" id="PTHR43340:SF1">
    <property type="entry name" value="HYPOXANTHINE PHOSPHORIBOSYLTRANSFERASE"/>
    <property type="match status" value="1"/>
</dbReference>
<dbReference type="GO" id="GO:0000287">
    <property type="term" value="F:magnesium ion binding"/>
    <property type="evidence" value="ECO:0007669"/>
    <property type="project" value="TreeGrafter"/>
</dbReference>
<dbReference type="Gene3D" id="3.40.50.2020">
    <property type="match status" value="1"/>
</dbReference>
<dbReference type="KEGG" id="phb:HYN04_02160"/>
<dbReference type="InterPro" id="IPR029057">
    <property type="entry name" value="PRTase-like"/>
</dbReference>
<comment type="catalytic activity">
    <reaction evidence="2">
        <text>IMP + diphosphate = hypoxanthine + 5-phospho-alpha-D-ribose 1-diphosphate</text>
        <dbReference type="Rhea" id="RHEA:17973"/>
        <dbReference type="ChEBI" id="CHEBI:17368"/>
        <dbReference type="ChEBI" id="CHEBI:33019"/>
        <dbReference type="ChEBI" id="CHEBI:58017"/>
        <dbReference type="ChEBI" id="CHEBI:58053"/>
        <dbReference type="EC" id="2.4.2.8"/>
    </reaction>
    <physiologicalReaction direction="right-to-left" evidence="2">
        <dbReference type="Rhea" id="RHEA:17975"/>
    </physiologicalReaction>
</comment>
<evidence type="ECO:0000313" key="4">
    <source>
        <dbReference type="EMBL" id="AWM78686.1"/>
    </source>
</evidence>
<dbReference type="GO" id="GO:0046100">
    <property type="term" value="P:hypoxanthine metabolic process"/>
    <property type="evidence" value="ECO:0007669"/>
    <property type="project" value="TreeGrafter"/>
</dbReference>
<name>A0A2Z3HWR1_9CAUL</name>
<dbReference type="EMBL" id="CP029479">
    <property type="protein sequence ID" value="AWM78686.1"/>
    <property type="molecule type" value="Genomic_DNA"/>
</dbReference>
<evidence type="ECO:0000313" key="5">
    <source>
        <dbReference type="Proteomes" id="UP000247763"/>
    </source>
</evidence>
<dbReference type="GO" id="GO:0032264">
    <property type="term" value="P:IMP salvage"/>
    <property type="evidence" value="ECO:0007669"/>
    <property type="project" value="TreeGrafter"/>
</dbReference>
<keyword evidence="4" id="KW-0328">Glycosyltransferase</keyword>
<dbReference type="PANTHER" id="PTHR43340">
    <property type="entry name" value="HYPOXANTHINE-GUANINE PHOSPHORIBOSYLTRANSFERASE"/>
    <property type="match status" value="1"/>
</dbReference>
<dbReference type="Proteomes" id="UP000247763">
    <property type="component" value="Chromosome"/>
</dbReference>
<dbReference type="SUPFAM" id="SSF53271">
    <property type="entry name" value="PRTase-like"/>
    <property type="match status" value="1"/>
</dbReference>